<keyword evidence="1" id="KW-0472">Membrane</keyword>
<evidence type="ECO:0000256" key="1">
    <source>
        <dbReference type="SAM" id="Phobius"/>
    </source>
</evidence>
<accession>A0AAV4TSU7</accession>
<dbReference type="EMBL" id="BPLR01011815">
    <property type="protein sequence ID" value="GIY49275.1"/>
    <property type="molecule type" value="Genomic_DNA"/>
</dbReference>
<keyword evidence="1" id="KW-0812">Transmembrane</keyword>
<keyword evidence="3" id="KW-1185">Reference proteome</keyword>
<organism evidence="2 3">
    <name type="scientific">Caerostris extrusa</name>
    <name type="common">Bark spider</name>
    <name type="synonym">Caerostris bankana</name>
    <dbReference type="NCBI Taxonomy" id="172846"/>
    <lineage>
        <taxon>Eukaryota</taxon>
        <taxon>Metazoa</taxon>
        <taxon>Ecdysozoa</taxon>
        <taxon>Arthropoda</taxon>
        <taxon>Chelicerata</taxon>
        <taxon>Arachnida</taxon>
        <taxon>Araneae</taxon>
        <taxon>Araneomorphae</taxon>
        <taxon>Entelegynae</taxon>
        <taxon>Araneoidea</taxon>
        <taxon>Araneidae</taxon>
        <taxon>Caerostris</taxon>
    </lineage>
</organism>
<dbReference type="Proteomes" id="UP001054945">
    <property type="component" value="Unassembled WGS sequence"/>
</dbReference>
<comment type="caution">
    <text evidence="2">The sequence shown here is derived from an EMBL/GenBank/DDBJ whole genome shotgun (WGS) entry which is preliminary data.</text>
</comment>
<gene>
    <name evidence="2" type="ORF">CEXT_324851</name>
</gene>
<feature type="transmembrane region" description="Helical" evidence="1">
    <location>
        <begin position="75"/>
        <end position="97"/>
    </location>
</feature>
<sequence>MFSYCSPMILRECASHNGICNKVPEYEFPSLFPSCCSLMMPHSIRMVCSISPMDLCGLNRTSMVYGRHHASQHRFAINVWAGLVGVCYVSVPFTIFMECVLDLLVEVTANMRCSRGQQDYLVAIRTGSIFKQAIPVSMD</sequence>
<proteinExistence type="predicted"/>
<protein>
    <submittedName>
        <fullName evidence="2">Uncharacterized protein</fullName>
    </submittedName>
</protein>
<name>A0AAV4TSU7_CAEEX</name>
<keyword evidence="1" id="KW-1133">Transmembrane helix</keyword>
<evidence type="ECO:0000313" key="3">
    <source>
        <dbReference type="Proteomes" id="UP001054945"/>
    </source>
</evidence>
<reference evidence="2 3" key="1">
    <citation type="submission" date="2021-06" db="EMBL/GenBank/DDBJ databases">
        <title>Caerostris extrusa draft genome.</title>
        <authorList>
            <person name="Kono N."/>
            <person name="Arakawa K."/>
        </authorList>
    </citation>
    <scope>NUCLEOTIDE SEQUENCE [LARGE SCALE GENOMIC DNA]</scope>
</reference>
<dbReference type="AlphaFoldDB" id="A0AAV4TSU7"/>
<evidence type="ECO:0000313" key="2">
    <source>
        <dbReference type="EMBL" id="GIY49275.1"/>
    </source>
</evidence>